<sequence>MKILTDFIQLGVGQHLQRALRSHGLVQPTPVQEWAIPFLLEGRDVVAQAQTGTGKTLAFVLPMLERIKRDEPHVQALIVTPTRELAVQITSEVRKLTAHIEGVHVLAVYGGQDVEQQMKRLKGSTHIVVATPGRLLDHIRRGTVDLSGVSMLVLDEADQMLHIGFLGDVEEIIRKTPADRQTALFSATMPAEVRKLAKKYMNSPKDVRIQSEEVTLRDIQQLVVETTDRAKQSALRQLLDQYRPFLAIIFCRTKRRASTLQAALREHGYNSDELHGDLSQAKREKVMKKFRDAEIQYLIATDVAARGLDVEGVTHVFNYDIPLDTESYIHRIGRTGRAGEKGVAITLVAPKDRQLLEAIEKGIESVIPKTRIEGQQAEQREGTAPRGKNNHPKAEAAPRGKAASRAKMDRRGEKGTSKPRAEQRGQSASSSRTKQDKKPRSAAKADSSTSRYFGQDKQRQDAASGRQGRGRAASPANKGRSKKR</sequence>
<feature type="short sequence motif" description="Q motif" evidence="6">
    <location>
        <begin position="5"/>
        <end position="33"/>
    </location>
</feature>
<accession>A0ABV5WB47</accession>
<feature type="domain" description="Helicase ATP-binding" evidence="8">
    <location>
        <begin position="36"/>
        <end position="207"/>
    </location>
</feature>
<dbReference type="Proteomes" id="UP001589609">
    <property type="component" value="Unassembled WGS sequence"/>
</dbReference>
<dbReference type="SMART" id="SM00487">
    <property type="entry name" value="DEXDc"/>
    <property type="match status" value="1"/>
</dbReference>
<dbReference type="InterPro" id="IPR014001">
    <property type="entry name" value="Helicase_ATP-bd"/>
</dbReference>
<dbReference type="PROSITE" id="PS51192">
    <property type="entry name" value="HELICASE_ATP_BIND_1"/>
    <property type="match status" value="1"/>
</dbReference>
<evidence type="ECO:0000259" key="8">
    <source>
        <dbReference type="PROSITE" id="PS51192"/>
    </source>
</evidence>
<keyword evidence="4" id="KW-0067">ATP-binding</keyword>
<feature type="compositionally biased region" description="Low complexity" evidence="7">
    <location>
        <begin position="461"/>
        <end position="474"/>
    </location>
</feature>
<keyword evidence="12" id="KW-1185">Reference proteome</keyword>
<dbReference type="CDD" id="cd00268">
    <property type="entry name" value="DEADc"/>
    <property type="match status" value="1"/>
</dbReference>
<evidence type="ECO:0000259" key="9">
    <source>
        <dbReference type="PROSITE" id="PS51194"/>
    </source>
</evidence>
<dbReference type="EMBL" id="JBHMAF010000013">
    <property type="protein sequence ID" value="MFB9757508.1"/>
    <property type="molecule type" value="Genomic_DNA"/>
</dbReference>
<dbReference type="InterPro" id="IPR001650">
    <property type="entry name" value="Helicase_C-like"/>
</dbReference>
<dbReference type="PANTHER" id="PTHR47959">
    <property type="entry name" value="ATP-DEPENDENT RNA HELICASE RHLE-RELATED"/>
    <property type="match status" value="1"/>
</dbReference>
<evidence type="ECO:0000259" key="10">
    <source>
        <dbReference type="PROSITE" id="PS51195"/>
    </source>
</evidence>
<gene>
    <name evidence="11" type="ORF">ACFFMS_02975</name>
</gene>
<comment type="similarity">
    <text evidence="5">Belongs to the DEAD box helicase family.</text>
</comment>
<evidence type="ECO:0000256" key="1">
    <source>
        <dbReference type="ARBA" id="ARBA00022741"/>
    </source>
</evidence>
<feature type="domain" description="DEAD-box RNA helicase Q" evidence="10">
    <location>
        <begin position="5"/>
        <end position="33"/>
    </location>
</feature>
<dbReference type="InterPro" id="IPR044742">
    <property type="entry name" value="DEAD/DEAH_RhlB"/>
</dbReference>
<organism evidence="11 12">
    <name type="scientific">Ectobacillus funiculus</name>
    <dbReference type="NCBI Taxonomy" id="137993"/>
    <lineage>
        <taxon>Bacteria</taxon>
        <taxon>Bacillati</taxon>
        <taxon>Bacillota</taxon>
        <taxon>Bacilli</taxon>
        <taxon>Bacillales</taxon>
        <taxon>Bacillaceae</taxon>
        <taxon>Ectobacillus</taxon>
    </lineage>
</organism>
<evidence type="ECO:0000256" key="6">
    <source>
        <dbReference type="PROSITE-ProRule" id="PRU00552"/>
    </source>
</evidence>
<dbReference type="Gene3D" id="3.40.50.300">
    <property type="entry name" value="P-loop containing nucleotide triphosphate hydrolases"/>
    <property type="match status" value="2"/>
</dbReference>
<feature type="compositionally biased region" description="Basic and acidic residues" evidence="7">
    <location>
        <begin position="406"/>
        <end position="423"/>
    </location>
</feature>
<protein>
    <submittedName>
        <fullName evidence="11">DEAD/DEAH box helicase</fullName>
        <ecNumber evidence="11">3.6.4.-</ecNumber>
    </submittedName>
</protein>
<dbReference type="EC" id="3.6.4.-" evidence="11"/>
<evidence type="ECO:0000256" key="5">
    <source>
        <dbReference type="ARBA" id="ARBA00038437"/>
    </source>
</evidence>
<feature type="domain" description="Helicase C-terminal" evidence="9">
    <location>
        <begin position="218"/>
        <end position="380"/>
    </location>
</feature>
<evidence type="ECO:0000313" key="11">
    <source>
        <dbReference type="EMBL" id="MFB9757508.1"/>
    </source>
</evidence>
<dbReference type="InterPro" id="IPR050079">
    <property type="entry name" value="DEAD_box_RNA_helicase"/>
</dbReference>
<dbReference type="InterPro" id="IPR027417">
    <property type="entry name" value="P-loop_NTPase"/>
</dbReference>
<keyword evidence="2 11" id="KW-0378">Hydrolase</keyword>
<keyword evidence="1" id="KW-0547">Nucleotide-binding</keyword>
<keyword evidence="3 11" id="KW-0347">Helicase</keyword>
<dbReference type="Pfam" id="PF00271">
    <property type="entry name" value="Helicase_C"/>
    <property type="match status" value="1"/>
</dbReference>
<dbReference type="PROSITE" id="PS51195">
    <property type="entry name" value="Q_MOTIF"/>
    <property type="match status" value="1"/>
</dbReference>
<dbReference type="RefSeq" id="WP_379947814.1">
    <property type="nucleotide sequence ID" value="NZ_JBHMAF010000013.1"/>
</dbReference>
<dbReference type="GO" id="GO:0016787">
    <property type="term" value="F:hydrolase activity"/>
    <property type="evidence" value="ECO:0007669"/>
    <property type="project" value="UniProtKB-KW"/>
</dbReference>
<proteinExistence type="inferred from homology"/>
<evidence type="ECO:0000313" key="12">
    <source>
        <dbReference type="Proteomes" id="UP001589609"/>
    </source>
</evidence>
<dbReference type="InterPro" id="IPR011545">
    <property type="entry name" value="DEAD/DEAH_box_helicase_dom"/>
</dbReference>
<dbReference type="InterPro" id="IPR014014">
    <property type="entry name" value="RNA_helicase_DEAD_Q_motif"/>
</dbReference>
<dbReference type="Pfam" id="PF00270">
    <property type="entry name" value="DEAD"/>
    <property type="match status" value="1"/>
</dbReference>
<name>A0ABV5WB47_9BACI</name>
<evidence type="ECO:0000256" key="3">
    <source>
        <dbReference type="ARBA" id="ARBA00022806"/>
    </source>
</evidence>
<evidence type="ECO:0000256" key="2">
    <source>
        <dbReference type="ARBA" id="ARBA00022801"/>
    </source>
</evidence>
<evidence type="ECO:0000256" key="4">
    <source>
        <dbReference type="ARBA" id="ARBA00022840"/>
    </source>
</evidence>
<dbReference type="CDD" id="cd18787">
    <property type="entry name" value="SF2_C_DEAD"/>
    <property type="match status" value="1"/>
</dbReference>
<dbReference type="PANTHER" id="PTHR47959:SF1">
    <property type="entry name" value="ATP-DEPENDENT RNA HELICASE DBPA"/>
    <property type="match status" value="1"/>
</dbReference>
<dbReference type="PROSITE" id="PS51194">
    <property type="entry name" value="HELICASE_CTER"/>
    <property type="match status" value="1"/>
</dbReference>
<dbReference type="GO" id="GO:0004386">
    <property type="term" value="F:helicase activity"/>
    <property type="evidence" value="ECO:0007669"/>
    <property type="project" value="UniProtKB-KW"/>
</dbReference>
<evidence type="ECO:0000256" key="7">
    <source>
        <dbReference type="SAM" id="MobiDB-lite"/>
    </source>
</evidence>
<comment type="caution">
    <text evidence="11">The sequence shown here is derived from an EMBL/GenBank/DDBJ whole genome shotgun (WGS) entry which is preliminary data.</text>
</comment>
<reference evidence="11 12" key="1">
    <citation type="submission" date="2024-09" db="EMBL/GenBank/DDBJ databases">
        <authorList>
            <person name="Sun Q."/>
            <person name="Mori K."/>
        </authorList>
    </citation>
    <scope>NUCLEOTIDE SEQUENCE [LARGE SCALE GENOMIC DNA]</scope>
    <source>
        <strain evidence="11 12">JCM 11201</strain>
    </source>
</reference>
<dbReference type="SMART" id="SM00490">
    <property type="entry name" value="HELICc"/>
    <property type="match status" value="1"/>
</dbReference>
<dbReference type="SUPFAM" id="SSF52540">
    <property type="entry name" value="P-loop containing nucleoside triphosphate hydrolases"/>
    <property type="match status" value="1"/>
</dbReference>
<feature type="region of interest" description="Disordered" evidence="7">
    <location>
        <begin position="370"/>
        <end position="484"/>
    </location>
</feature>